<organism evidence="1 2">
    <name type="scientific">Pichia kudriavzevii</name>
    <name type="common">Yeast</name>
    <name type="synonym">Issatchenkia orientalis</name>
    <dbReference type="NCBI Taxonomy" id="4909"/>
    <lineage>
        <taxon>Eukaryota</taxon>
        <taxon>Fungi</taxon>
        <taxon>Dikarya</taxon>
        <taxon>Ascomycota</taxon>
        <taxon>Saccharomycotina</taxon>
        <taxon>Pichiomycetes</taxon>
        <taxon>Pichiales</taxon>
        <taxon>Pichiaceae</taxon>
        <taxon>Pichia</taxon>
    </lineage>
</organism>
<accession>A0A1V2LIN9</accession>
<gene>
    <name evidence="1" type="ORF">BOH78_3857</name>
</gene>
<evidence type="ECO:0000313" key="2">
    <source>
        <dbReference type="Proteomes" id="UP000189274"/>
    </source>
</evidence>
<dbReference type="Proteomes" id="UP000189274">
    <property type="component" value="Unassembled WGS sequence"/>
</dbReference>
<dbReference type="EMBL" id="MQVM01000022">
    <property type="protein sequence ID" value="ONH72330.1"/>
    <property type="molecule type" value="Genomic_DNA"/>
</dbReference>
<reference evidence="2" key="1">
    <citation type="journal article" date="2017" name="Genome Announc.">
        <title>Genome sequences of Cyberlindnera fabianii 65, Pichia kudriavzevii 129, and Saccharomyces cerevisiae 131 isolated from fermented masau fruits in Zimbabwe.</title>
        <authorList>
            <person name="van Rijswijck I.M.H."/>
            <person name="Derks M.F.L."/>
            <person name="Abee T."/>
            <person name="de Ridder D."/>
            <person name="Smid E.J."/>
        </authorList>
    </citation>
    <scope>NUCLEOTIDE SEQUENCE [LARGE SCALE GENOMIC DNA]</scope>
    <source>
        <strain evidence="2">129</strain>
    </source>
</reference>
<name>A0A1V2LIN9_PICKU</name>
<protein>
    <submittedName>
        <fullName evidence="1">Uncharacterized protein</fullName>
    </submittedName>
</protein>
<comment type="caution">
    <text evidence="1">The sequence shown here is derived from an EMBL/GenBank/DDBJ whole genome shotgun (WGS) entry which is preliminary data.</text>
</comment>
<proteinExistence type="predicted"/>
<evidence type="ECO:0000313" key="1">
    <source>
        <dbReference type="EMBL" id="ONH72330.1"/>
    </source>
</evidence>
<dbReference type="AlphaFoldDB" id="A0A1V2LIN9"/>
<sequence length="39" mass="4984">MREILVLQETDWWKKLTQKEDDTFYRGNNRRLIFRAIIW</sequence>